<protein>
    <recommendedName>
        <fullName evidence="3">HTH CENPB-type domain-containing protein</fullName>
    </recommendedName>
</protein>
<dbReference type="GO" id="GO:0003677">
    <property type="term" value="F:DNA binding"/>
    <property type="evidence" value="ECO:0007669"/>
    <property type="project" value="UniProtKB-KW"/>
</dbReference>
<feature type="region of interest" description="Disordered" evidence="2">
    <location>
        <begin position="108"/>
        <end position="143"/>
    </location>
</feature>
<dbReference type="Pfam" id="PF03221">
    <property type="entry name" value="HTH_Tnp_Tc5"/>
    <property type="match status" value="1"/>
</dbReference>
<evidence type="ECO:0000259" key="3">
    <source>
        <dbReference type="PROSITE" id="PS51253"/>
    </source>
</evidence>
<dbReference type="Gene3D" id="1.10.10.60">
    <property type="entry name" value="Homeodomain-like"/>
    <property type="match status" value="1"/>
</dbReference>
<proteinExistence type="predicted"/>
<feature type="region of interest" description="Disordered" evidence="2">
    <location>
        <begin position="555"/>
        <end position="659"/>
    </location>
</feature>
<evidence type="ECO:0000256" key="2">
    <source>
        <dbReference type="SAM" id="MobiDB-lite"/>
    </source>
</evidence>
<dbReference type="AlphaFoldDB" id="A0AAD1U4W7"/>
<evidence type="ECO:0000256" key="1">
    <source>
        <dbReference type="ARBA" id="ARBA00023125"/>
    </source>
</evidence>
<dbReference type="EMBL" id="CAMPGE010001422">
    <property type="protein sequence ID" value="CAI2360206.1"/>
    <property type="molecule type" value="Genomic_DNA"/>
</dbReference>
<feature type="region of interest" description="Disordered" evidence="2">
    <location>
        <begin position="1"/>
        <end position="24"/>
    </location>
</feature>
<comment type="caution">
    <text evidence="4">The sequence shown here is derived from an EMBL/GenBank/DDBJ whole genome shotgun (WGS) entry which is preliminary data.</text>
</comment>
<organism evidence="4 5">
    <name type="scientific">Euplotes crassus</name>
    <dbReference type="NCBI Taxonomy" id="5936"/>
    <lineage>
        <taxon>Eukaryota</taxon>
        <taxon>Sar</taxon>
        <taxon>Alveolata</taxon>
        <taxon>Ciliophora</taxon>
        <taxon>Intramacronucleata</taxon>
        <taxon>Spirotrichea</taxon>
        <taxon>Hypotrichia</taxon>
        <taxon>Euplotida</taxon>
        <taxon>Euplotidae</taxon>
        <taxon>Moneuplotes</taxon>
    </lineage>
</organism>
<reference evidence="4" key="1">
    <citation type="submission" date="2023-07" db="EMBL/GenBank/DDBJ databases">
        <authorList>
            <consortium name="AG Swart"/>
            <person name="Singh M."/>
            <person name="Singh A."/>
            <person name="Seah K."/>
            <person name="Emmerich C."/>
        </authorList>
    </citation>
    <scope>NUCLEOTIDE SEQUENCE</scope>
    <source>
        <strain evidence="4">DP1</strain>
    </source>
</reference>
<dbReference type="InterPro" id="IPR006600">
    <property type="entry name" value="HTH_CenpB_DNA-bd_dom"/>
</dbReference>
<feature type="domain" description="HTH CENPB-type" evidence="3">
    <location>
        <begin position="470"/>
        <end position="538"/>
    </location>
</feature>
<feature type="region of interest" description="Disordered" evidence="2">
    <location>
        <begin position="255"/>
        <end position="294"/>
    </location>
</feature>
<feature type="compositionally biased region" description="Basic and acidic residues" evidence="2">
    <location>
        <begin position="108"/>
        <end position="129"/>
    </location>
</feature>
<feature type="compositionally biased region" description="Basic and acidic residues" evidence="2">
    <location>
        <begin position="599"/>
        <end position="618"/>
    </location>
</feature>
<keyword evidence="5" id="KW-1185">Reference proteome</keyword>
<feature type="compositionally biased region" description="Basic residues" evidence="2">
    <location>
        <begin position="619"/>
        <end position="628"/>
    </location>
</feature>
<sequence length="659" mass="74341">MSKLQLPKNSPAKAPPSPAKSPKSKDFLKEIQHLNQTLHSRKQGLEARQLELTQEIQLWTNLLAVPEVLLARLVKEKGCKSNLGEALGRERKEVGELGKCLKQMKEVRRDLSGESRKRQKKEEEKKQEVKVQMSGGNGMQPYMLPNGYRGPETMGNGYMGMGYANGYNRDVFNQKMQNPELPFQNIQNPETNTKLGDEDLVQLNESKGLVKTEKDNPSELDTGKMREDSIFACSQVKQESDDDLFADYQNDTKMESEDDIFGDHNSQPEATSEALDGKDKEIPGIISGSQQTDYNEDFDLLDDFETKKSQNLYDSNSSGMDNASLYPQGPPGGTLFPQQPPPMCDQFMGGHNYMMPHSSPYDMPPGAPFMNYNFIKSEGNMFKTEGNYMMGNQGLKQDSFGGMPYIKQEVPPQKPHKTKGKRNKYKMIPTEMKRKAVKLAHSKGAKFASSFYKVASKSLKRWMKVGCERKKGGGRKTKDPKMEKELYAWYLNKKHQGIPVTAKMVKDKAIDLKNCDDFIASKGWLDKFKIRFNLEISKETNRDGYKRSAKNAEAAIRKRGKSTLPPKLISADQSSKSEDFDSKSSAQKSSYQDEFLDTEGDKISQEQNKIHVQPEKKAWGHKRSASHKNRFDEASFPDGRGTGIGSLFPPSDNEGPFDI</sequence>
<keyword evidence="1" id="KW-0238">DNA-binding</keyword>
<dbReference type="SUPFAM" id="SSF46689">
    <property type="entry name" value="Homeodomain-like"/>
    <property type="match status" value="1"/>
</dbReference>
<dbReference type="SMART" id="SM00674">
    <property type="entry name" value="CENPB"/>
    <property type="match status" value="1"/>
</dbReference>
<dbReference type="Proteomes" id="UP001295684">
    <property type="component" value="Unassembled WGS sequence"/>
</dbReference>
<name>A0AAD1U4W7_EUPCR</name>
<accession>A0AAD1U4W7</accession>
<evidence type="ECO:0000313" key="4">
    <source>
        <dbReference type="EMBL" id="CAI2360206.1"/>
    </source>
</evidence>
<evidence type="ECO:0000313" key="5">
    <source>
        <dbReference type="Proteomes" id="UP001295684"/>
    </source>
</evidence>
<dbReference type="InterPro" id="IPR009057">
    <property type="entry name" value="Homeodomain-like_sf"/>
</dbReference>
<dbReference type="PROSITE" id="PS51253">
    <property type="entry name" value="HTH_CENPB"/>
    <property type="match status" value="1"/>
</dbReference>
<gene>
    <name evidence="4" type="ORF">ECRASSUSDP1_LOCUS1504</name>
</gene>